<dbReference type="SUPFAM" id="SSF56112">
    <property type="entry name" value="Protein kinase-like (PK-like)"/>
    <property type="match status" value="1"/>
</dbReference>
<evidence type="ECO:0000256" key="2">
    <source>
        <dbReference type="PIRNR" id="PIRNR006221"/>
    </source>
</evidence>
<evidence type="ECO:0000313" key="4">
    <source>
        <dbReference type="Proteomes" id="UP000290057"/>
    </source>
</evidence>
<dbReference type="Gene3D" id="1.20.1270.240">
    <property type="match status" value="1"/>
</dbReference>
<dbReference type="PANTHER" id="PTHR12149:SF8">
    <property type="entry name" value="PROTEIN-RIBULOSAMINE 3-KINASE"/>
    <property type="match status" value="1"/>
</dbReference>
<name>A0A3T1CI75_9SPHN</name>
<reference evidence="3 4" key="1">
    <citation type="submission" date="2019-01" db="EMBL/GenBank/DDBJ databases">
        <title>Complete genome sequence of Erythrobacter flavus KJ5.</title>
        <authorList>
            <person name="Kanesaki Y."/>
            <person name="Brotosudarmo T."/>
            <person name="Moriuchi R."/>
            <person name="Awai K."/>
        </authorList>
    </citation>
    <scope>NUCLEOTIDE SEQUENCE [LARGE SCALE GENOMIC DNA]</scope>
    <source>
        <strain evidence="3 4">KJ5</strain>
    </source>
</reference>
<dbReference type="Gene3D" id="1.10.510.10">
    <property type="entry name" value="Transferase(Phosphotransferase) domain 1"/>
    <property type="match status" value="1"/>
</dbReference>
<dbReference type="PIRSF" id="PIRSF006221">
    <property type="entry name" value="Ketosamine-3-kinase"/>
    <property type="match status" value="1"/>
</dbReference>
<keyword evidence="2" id="KW-0418">Kinase</keyword>
<dbReference type="EMBL" id="AP019389">
    <property type="protein sequence ID" value="BBI20679.1"/>
    <property type="molecule type" value="Genomic_DNA"/>
</dbReference>
<dbReference type="RefSeq" id="WP_130586452.1">
    <property type="nucleotide sequence ID" value="NZ_AP019389.1"/>
</dbReference>
<dbReference type="InterPro" id="IPR016477">
    <property type="entry name" value="Fructo-/Ketosamine-3-kinase"/>
</dbReference>
<keyword evidence="2 3" id="KW-0808">Transferase</keyword>
<dbReference type="PANTHER" id="PTHR12149">
    <property type="entry name" value="FRUCTOSAMINE 3 KINASE-RELATED PROTEIN"/>
    <property type="match status" value="1"/>
</dbReference>
<sequence>MSTAETKLAELCGVQIVAREPVAGGDISGASRIALADGRTVVAKRGPVVAREARMLAAIRTLGAPAPAVIGQADDWLVLEDVGPLRPFDARAWEEISQALEPLRSADQDETYGWPEDYALRDVTVSNTRTTDWAAFWRDNRLLCHCPDLAPPLARRVEALTVKLADIIPARPPAAIVHGDLWGGNVVWNGERASLIDPCAYYGDREVDVAAMTVFDTPPEAFFDRLELSPGWRARLPVYRLWMWLTHIRLFGESYRPAAEADLDRLGF</sequence>
<dbReference type="InterPro" id="IPR011009">
    <property type="entry name" value="Kinase-like_dom_sf"/>
</dbReference>
<gene>
    <name evidence="3" type="ORF">EKJ_15260</name>
</gene>
<organism evidence="3 4">
    <name type="scientific">Qipengyuania flava</name>
    <dbReference type="NCBI Taxonomy" id="192812"/>
    <lineage>
        <taxon>Bacteria</taxon>
        <taxon>Pseudomonadati</taxon>
        <taxon>Pseudomonadota</taxon>
        <taxon>Alphaproteobacteria</taxon>
        <taxon>Sphingomonadales</taxon>
        <taxon>Erythrobacteraceae</taxon>
        <taxon>Qipengyuania</taxon>
    </lineage>
</organism>
<proteinExistence type="inferred from homology"/>
<evidence type="ECO:0000256" key="1">
    <source>
        <dbReference type="ARBA" id="ARBA00009460"/>
    </source>
</evidence>
<dbReference type="Proteomes" id="UP000290057">
    <property type="component" value="Chromosome"/>
</dbReference>
<dbReference type="AlphaFoldDB" id="A0A3T1CI75"/>
<comment type="similarity">
    <text evidence="1 2">Belongs to the fructosamine kinase family.</text>
</comment>
<dbReference type="Gene3D" id="3.30.200.20">
    <property type="entry name" value="Phosphorylase Kinase, domain 1"/>
    <property type="match status" value="1"/>
</dbReference>
<evidence type="ECO:0000313" key="3">
    <source>
        <dbReference type="EMBL" id="BBI20679.1"/>
    </source>
</evidence>
<dbReference type="GO" id="GO:0016301">
    <property type="term" value="F:kinase activity"/>
    <property type="evidence" value="ECO:0007669"/>
    <property type="project" value="UniProtKB-UniRule"/>
</dbReference>
<accession>A0A3T1CI75</accession>
<protein>
    <submittedName>
        <fullName evidence="3">Aminoglycoside phosphotransferase</fullName>
    </submittedName>
</protein>
<dbReference type="Pfam" id="PF03881">
    <property type="entry name" value="Fructosamin_kin"/>
    <property type="match status" value="1"/>
</dbReference>
<keyword evidence="4" id="KW-1185">Reference proteome</keyword>